<name>A0ABT4DBM5_9CLOT</name>
<dbReference type="SUPFAM" id="SSF54197">
    <property type="entry name" value="HIT-like"/>
    <property type="match status" value="1"/>
</dbReference>
<comment type="caution">
    <text evidence="3">The sequence shown here is derived from an EMBL/GenBank/DDBJ whole genome shotgun (WGS) entry which is preliminary data.</text>
</comment>
<dbReference type="InterPro" id="IPR001310">
    <property type="entry name" value="Histidine_triad_HIT"/>
</dbReference>
<dbReference type="EMBL" id="JAPQFJ010000015">
    <property type="protein sequence ID" value="MCY6959702.1"/>
    <property type="molecule type" value="Genomic_DNA"/>
</dbReference>
<feature type="domain" description="HIT" evidence="2">
    <location>
        <begin position="5"/>
        <end position="114"/>
    </location>
</feature>
<evidence type="ECO:0000313" key="3">
    <source>
        <dbReference type="EMBL" id="MCY6959702.1"/>
    </source>
</evidence>
<evidence type="ECO:0000259" key="2">
    <source>
        <dbReference type="PROSITE" id="PS51084"/>
    </source>
</evidence>
<dbReference type="PANTHER" id="PTHR23089">
    <property type="entry name" value="HISTIDINE TRIAD HIT PROTEIN"/>
    <property type="match status" value="1"/>
</dbReference>
<protein>
    <submittedName>
        <fullName evidence="3">Histidine triad nucleotide-binding protein</fullName>
    </submittedName>
</protein>
<dbReference type="Gene3D" id="3.30.428.10">
    <property type="entry name" value="HIT-like"/>
    <property type="match status" value="1"/>
</dbReference>
<dbReference type="InterPro" id="IPR019808">
    <property type="entry name" value="Histidine_triad_CS"/>
</dbReference>
<feature type="short sequence motif" description="Histidine triad motif" evidence="1">
    <location>
        <begin position="98"/>
        <end position="102"/>
    </location>
</feature>
<dbReference type="PRINTS" id="PR00332">
    <property type="entry name" value="HISTRIAD"/>
</dbReference>
<dbReference type="CDD" id="cd01276">
    <property type="entry name" value="PKCI_related"/>
    <property type="match status" value="1"/>
</dbReference>
<dbReference type="Pfam" id="PF01230">
    <property type="entry name" value="HIT"/>
    <property type="match status" value="1"/>
</dbReference>
<dbReference type="InterPro" id="IPR011146">
    <property type="entry name" value="HIT-like"/>
</dbReference>
<gene>
    <name evidence="3" type="ORF">OW729_13870</name>
</gene>
<dbReference type="Proteomes" id="UP001144612">
    <property type="component" value="Unassembled WGS sequence"/>
</dbReference>
<dbReference type="PROSITE" id="PS00892">
    <property type="entry name" value="HIT_1"/>
    <property type="match status" value="1"/>
</dbReference>
<evidence type="ECO:0000313" key="4">
    <source>
        <dbReference type="Proteomes" id="UP001144612"/>
    </source>
</evidence>
<dbReference type="InterPro" id="IPR036265">
    <property type="entry name" value="HIT-like_sf"/>
</dbReference>
<sequence length="114" mass="12843">MEECIFCKIINGDIPSKKVYEDDVVLCFEDINPAAPVHVLVIPKKHIKNLNEMSNEDSNIIAHIFSVSRDIAKKLDIDDNGYRIVMNCGEDGGQEVEHIHFHMLGGRNLSWPPG</sequence>
<reference evidence="3" key="1">
    <citation type="submission" date="2022-12" db="EMBL/GenBank/DDBJ databases">
        <title>Clostridium sp. nov., isolated from industrial wastewater.</title>
        <authorList>
            <person name="Jiayan W."/>
        </authorList>
    </citation>
    <scope>NUCLEOTIDE SEQUENCE</scope>
    <source>
        <strain evidence="3">ZC22-4</strain>
    </source>
</reference>
<keyword evidence="4" id="KW-1185">Reference proteome</keyword>
<proteinExistence type="predicted"/>
<accession>A0ABT4DBM5</accession>
<dbReference type="RefSeq" id="WP_268062137.1">
    <property type="nucleotide sequence ID" value="NZ_JAPQFJ010000015.1"/>
</dbReference>
<organism evidence="3 4">
    <name type="scientific">Clostridium brassicae</name>
    <dbReference type="NCBI Taxonomy" id="2999072"/>
    <lineage>
        <taxon>Bacteria</taxon>
        <taxon>Bacillati</taxon>
        <taxon>Bacillota</taxon>
        <taxon>Clostridia</taxon>
        <taxon>Eubacteriales</taxon>
        <taxon>Clostridiaceae</taxon>
        <taxon>Clostridium</taxon>
    </lineage>
</organism>
<evidence type="ECO:0000256" key="1">
    <source>
        <dbReference type="PROSITE-ProRule" id="PRU00464"/>
    </source>
</evidence>
<dbReference type="PROSITE" id="PS51084">
    <property type="entry name" value="HIT_2"/>
    <property type="match status" value="1"/>
</dbReference>